<evidence type="ECO:0000313" key="3">
    <source>
        <dbReference type="Proteomes" id="UP000019199"/>
    </source>
</evidence>
<reference evidence="2 3" key="1">
    <citation type="submission" date="2013-10" db="EMBL/GenBank/DDBJ databases">
        <title>Antibiotic resistance diversity of beta-lactamase producers in the General Hospital Vienna.</title>
        <authorList>
            <person name="Barisic I."/>
            <person name="Mitteregger D."/>
            <person name="Hirschl A.M."/>
            <person name="Noehammer C."/>
            <person name="Wiesinger-Mayr H."/>
        </authorList>
    </citation>
    <scope>NUCLEOTIDE SEQUENCE [LARGE SCALE GENOMIC DNA]</scope>
    <source>
        <strain evidence="2 3">ISC7</strain>
    </source>
</reference>
<name>W1F5R1_ECOLX</name>
<keyword evidence="1" id="KW-0812">Transmembrane</keyword>
<dbReference type="EMBL" id="CBWN010000144">
    <property type="protein sequence ID" value="CDL29125.1"/>
    <property type="molecule type" value="Genomic_DNA"/>
</dbReference>
<evidence type="ECO:0000313" key="2">
    <source>
        <dbReference type="EMBL" id="CDL29125.1"/>
    </source>
</evidence>
<accession>W1F5R1</accession>
<dbReference type="Proteomes" id="UP000019199">
    <property type="component" value="Unassembled WGS sequence"/>
</dbReference>
<keyword evidence="1" id="KW-0472">Membrane</keyword>
<comment type="caution">
    <text evidence="2">The sequence shown here is derived from an EMBL/GenBank/DDBJ whole genome shotgun (WGS) entry which is preliminary data.</text>
</comment>
<proteinExistence type="predicted"/>
<feature type="transmembrane region" description="Helical" evidence="1">
    <location>
        <begin position="20"/>
        <end position="43"/>
    </location>
</feature>
<evidence type="ECO:0000256" key="1">
    <source>
        <dbReference type="SAM" id="Phobius"/>
    </source>
</evidence>
<keyword evidence="1" id="KW-1133">Transmembrane helix</keyword>
<sequence length="48" mass="5532">MHVIDLSYFVKNIVQKISTSLSIFCVIFIAQATYTYQALPVVFMRMSL</sequence>
<organism evidence="2 3">
    <name type="scientific">Escherichia coli ISC7</name>
    <dbReference type="NCBI Taxonomy" id="1432555"/>
    <lineage>
        <taxon>Bacteria</taxon>
        <taxon>Pseudomonadati</taxon>
        <taxon>Pseudomonadota</taxon>
        <taxon>Gammaproteobacteria</taxon>
        <taxon>Enterobacterales</taxon>
        <taxon>Enterobacteriaceae</taxon>
        <taxon>Escherichia</taxon>
    </lineage>
</organism>
<dbReference type="AlphaFoldDB" id="W1F5R1"/>
<protein>
    <submittedName>
        <fullName evidence="2">Uncharacterized protein</fullName>
    </submittedName>
</protein>